<evidence type="ECO:0000256" key="1">
    <source>
        <dbReference type="SAM" id="MobiDB-lite"/>
    </source>
</evidence>
<dbReference type="GO" id="GO:0005524">
    <property type="term" value="F:ATP binding"/>
    <property type="evidence" value="ECO:0007669"/>
    <property type="project" value="InterPro"/>
</dbReference>
<reference evidence="3" key="1">
    <citation type="journal article" date="2020" name="Nat. Commun.">
        <title>Large-scale genome sequencing of mycorrhizal fungi provides insights into the early evolution of symbiotic traits.</title>
        <authorList>
            <person name="Miyauchi S."/>
            <person name="Kiss E."/>
            <person name="Kuo A."/>
            <person name="Drula E."/>
            <person name="Kohler A."/>
            <person name="Sanchez-Garcia M."/>
            <person name="Morin E."/>
            <person name="Andreopoulos B."/>
            <person name="Barry K.W."/>
            <person name="Bonito G."/>
            <person name="Buee M."/>
            <person name="Carver A."/>
            <person name="Chen C."/>
            <person name="Cichocki N."/>
            <person name="Clum A."/>
            <person name="Culley D."/>
            <person name="Crous P.W."/>
            <person name="Fauchery L."/>
            <person name="Girlanda M."/>
            <person name="Hayes R.D."/>
            <person name="Keri Z."/>
            <person name="LaButti K."/>
            <person name="Lipzen A."/>
            <person name="Lombard V."/>
            <person name="Magnuson J."/>
            <person name="Maillard F."/>
            <person name="Murat C."/>
            <person name="Nolan M."/>
            <person name="Ohm R.A."/>
            <person name="Pangilinan J."/>
            <person name="Pereira M.F."/>
            <person name="Perotto S."/>
            <person name="Peter M."/>
            <person name="Pfister S."/>
            <person name="Riley R."/>
            <person name="Sitrit Y."/>
            <person name="Stielow J.B."/>
            <person name="Szollosi G."/>
            <person name="Zifcakova L."/>
            <person name="Stursova M."/>
            <person name="Spatafora J.W."/>
            <person name="Tedersoo L."/>
            <person name="Vaario L.M."/>
            <person name="Yamada A."/>
            <person name="Yan M."/>
            <person name="Wang P."/>
            <person name="Xu J."/>
            <person name="Bruns T."/>
            <person name="Baldrian P."/>
            <person name="Vilgalys R."/>
            <person name="Dunand C."/>
            <person name="Henrissat B."/>
            <person name="Grigoriev I.V."/>
            <person name="Hibbett D."/>
            <person name="Nagy L.G."/>
            <person name="Martin F.M."/>
        </authorList>
    </citation>
    <scope>NUCLEOTIDE SEQUENCE</scope>
    <source>
        <strain evidence="3">UP504</strain>
    </source>
</reference>
<feature type="region of interest" description="Disordered" evidence="1">
    <location>
        <begin position="109"/>
        <end position="128"/>
    </location>
</feature>
<dbReference type="PROSITE" id="PS50011">
    <property type="entry name" value="PROTEIN_KINASE_DOM"/>
    <property type="match status" value="1"/>
</dbReference>
<evidence type="ECO:0000313" key="3">
    <source>
        <dbReference type="EMBL" id="KAF9520319.1"/>
    </source>
</evidence>
<comment type="caution">
    <text evidence="3">The sequence shown here is derived from an EMBL/GenBank/DDBJ whole genome shotgun (WGS) entry which is preliminary data.</text>
</comment>
<dbReference type="InterPro" id="IPR000719">
    <property type="entry name" value="Prot_kinase_dom"/>
</dbReference>
<dbReference type="PANTHER" id="PTHR38248">
    <property type="entry name" value="FUNK1 6"/>
    <property type="match status" value="1"/>
</dbReference>
<dbReference type="InterPro" id="IPR040976">
    <property type="entry name" value="Pkinase_fungal"/>
</dbReference>
<dbReference type="Gene3D" id="1.10.510.10">
    <property type="entry name" value="Transferase(Phosphotransferase) domain 1"/>
    <property type="match status" value="1"/>
</dbReference>
<dbReference type="EMBL" id="MU128912">
    <property type="protein sequence ID" value="KAF9520319.1"/>
    <property type="molecule type" value="Genomic_DNA"/>
</dbReference>
<sequence>MPPATATDASIQKGMVDQESRGNQGVQRERPQTPPPVLVANPKSTPLSKKVSGSAPYSSAKVERDGRFETLAGESTGMFVGPMPPKDFLEKFLNVPSSGFPSPSFAFLGPPRNASKEEGQSQRSEIEGRPIKSEVEIATSIAKTAGECVGPAFKLALTGSKTDPETDHLFAADICMYKLLDEVLGYTSTDPMDRTNFARMEFFIEVKSDRNHDGFRDDGVFEADTVTGKSTRGQLASYAAAIMTTQFRVHLFSVLVCGRNARLIRWDRAGAIITNSFDYVDESDILAEFFWNYARLPQSGRGYDTSASAASKDQQVHGHSLPGPLNLPVFVLSVPPREEGAQSKEILVRRPQFIQQSPFGRATRGMRGIDLSNGKQLYLKDYWRPDAAGIEKEGVIYDVLHKKGVRNIASFYCGNDVAGQTTRTQDHSSGSVEKFQHYRMALGDVGRPLTSFRSSRELVNAIADAMEGHQDAFERANILHRDISVGNILIKDDGRGMLIDWDLSVNNSDPVSAARRMKRTGTWQFISISLLLNTSRRHELADDRESALWVLLWVLLRYSRHNLSASELSDLLLIFDESRWLDETVRGGKGKRDFLVSDIPSNTVQFVDRPVLNPLIRHLSETFAVRYQLEPSAEDIEAYNEVLPLIETHRSPGNRLLETLVVHRRKKAMSALSKSRWLVDALREATSKDGWPSEDRAVAQTIGGGGQGSGQKRKRDGAS</sequence>
<evidence type="ECO:0000313" key="4">
    <source>
        <dbReference type="Proteomes" id="UP000886523"/>
    </source>
</evidence>
<dbReference type="InterPro" id="IPR011009">
    <property type="entry name" value="Kinase-like_dom_sf"/>
</dbReference>
<feature type="region of interest" description="Disordered" evidence="1">
    <location>
        <begin position="687"/>
        <end position="719"/>
    </location>
</feature>
<dbReference type="AlphaFoldDB" id="A0A9P6BAA1"/>
<organism evidence="3 4">
    <name type="scientific">Hydnum rufescens UP504</name>
    <dbReference type="NCBI Taxonomy" id="1448309"/>
    <lineage>
        <taxon>Eukaryota</taxon>
        <taxon>Fungi</taxon>
        <taxon>Dikarya</taxon>
        <taxon>Basidiomycota</taxon>
        <taxon>Agaricomycotina</taxon>
        <taxon>Agaricomycetes</taxon>
        <taxon>Cantharellales</taxon>
        <taxon>Hydnaceae</taxon>
        <taxon>Hydnum</taxon>
    </lineage>
</organism>
<evidence type="ECO:0000259" key="2">
    <source>
        <dbReference type="PROSITE" id="PS50011"/>
    </source>
</evidence>
<feature type="compositionally biased region" description="Basic and acidic residues" evidence="1">
    <location>
        <begin position="687"/>
        <end position="697"/>
    </location>
</feature>
<gene>
    <name evidence="3" type="ORF">BS47DRAFT_1335924</name>
</gene>
<dbReference type="Proteomes" id="UP000886523">
    <property type="component" value="Unassembled WGS sequence"/>
</dbReference>
<feature type="domain" description="Protein kinase" evidence="2">
    <location>
        <begin position="348"/>
        <end position="643"/>
    </location>
</feature>
<dbReference type="InterPro" id="IPR008266">
    <property type="entry name" value="Tyr_kinase_AS"/>
</dbReference>
<dbReference type="Pfam" id="PF17667">
    <property type="entry name" value="Pkinase_fungal"/>
    <property type="match status" value="2"/>
</dbReference>
<dbReference type="SUPFAM" id="SSF56112">
    <property type="entry name" value="Protein kinase-like (PK-like)"/>
    <property type="match status" value="1"/>
</dbReference>
<name>A0A9P6BAA1_9AGAM</name>
<dbReference type="GO" id="GO:0004672">
    <property type="term" value="F:protein kinase activity"/>
    <property type="evidence" value="ECO:0007669"/>
    <property type="project" value="InterPro"/>
</dbReference>
<dbReference type="PROSITE" id="PS00109">
    <property type="entry name" value="PROTEIN_KINASE_TYR"/>
    <property type="match status" value="1"/>
</dbReference>
<dbReference type="PANTHER" id="PTHR38248:SF2">
    <property type="entry name" value="FUNK1 11"/>
    <property type="match status" value="1"/>
</dbReference>
<feature type="compositionally biased region" description="Basic and acidic residues" evidence="1">
    <location>
        <begin position="114"/>
        <end position="128"/>
    </location>
</feature>
<feature type="region of interest" description="Disordered" evidence="1">
    <location>
        <begin position="1"/>
        <end position="69"/>
    </location>
</feature>
<accession>A0A9P6BAA1</accession>
<dbReference type="OrthoDB" id="5592585at2759"/>
<proteinExistence type="predicted"/>
<keyword evidence="4" id="KW-1185">Reference proteome</keyword>
<protein>
    <recommendedName>
        <fullName evidence="2">Protein kinase domain-containing protein</fullName>
    </recommendedName>
</protein>